<sequence>MALRVSHCPRHLRRLSLRSLSLPRVAPFSSTSYPLDYANTISHLNIGSHTRVIYQGFTGKQATVNALQSIDYGTKVVGGVTPGREGEHLDLPVLASVKAAKDALNPGATAIFVAAQYAAGAIEEAVEAEIPLIVAVAEHVPVHDMLRVHSMLSTQSKCRLIGANSPGIISAIHRCRIGFQPIPCFSPGHVGIVSKSGTLSYETAASTTRAGLGQSLCIGMGGDVVAGTDFVDALRVFENDEDTQGIILIGEVGGRAEEDAAEWIREYRKRCTSPKPIAALVVGMCARPGYIMGHAGAFASPGEASADEKYYALQDAGVTMVDHPSKFGNVMKRLLHGSTGGSAPSTTASQQRRGLHTLLRQRPSPTPSVLQHRRALHISSSQAHTFLSTFLHEQHSIPYLITTPPDSEAAALLGITIDRTTRAPCLVSARLDPSSTSAPDRKLFPFCYTHGPGVAIIGAALTHAHLISHTGAAQHAAELLGFLWQAFRAAEALRLEVQVAIVDEGGANEGTGPSIGSSGSHHGHGTGHGAGHGTGHGNGHDHGSTETIVAFAPECSFDDAGTAAAAALRPQPAPDATDADADAAATAAAARDGIAFVRLLGPPSDSPTAAAAVGTIVNGAGLAMNTVDALGARGASAGIRAANFLDTGGKATAATVARCFELVLAEPRVAAVLVNIFGGLTKGDVVAEGVVMAFKDARGKGARGEVPVVVRIRGTNEEEGRKIIAESGYPLYAFDDFDAAAEKAIELAKGRLQ</sequence>
<dbReference type="SUPFAM" id="SSF51735">
    <property type="entry name" value="NAD(P)-binding Rossmann-fold domains"/>
    <property type="match status" value="1"/>
</dbReference>
<dbReference type="Pfam" id="PF00549">
    <property type="entry name" value="Ligase_CoA"/>
    <property type="match status" value="2"/>
</dbReference>
<evidence type="ECO:0000256" key="2">
    <source>
        <dbReference type="SAM" id="MobiDB-lite"/>
    </source>
</evidence>
<feature type="region of interest" description="Disordered" evidence="2">
    <location>
        <begin position="507"/>
        <end position="544"/>
    </location>
</feature>
<evidence type="ECO:0000313" key="5">
    <source>
        <dbReference type="Proteomes" id="UP000799766"/>
    </source>
</evidence>
<dbReference type="FunFam" id="3.40.50.720:FF:000340">
    <property type="entry name" value="Succinyl-CoA synthetase subunit alpha"/>
    <property type="match status" value="1"/>
</dbReference>
<dbReference type="InterPro" id="IPR016102">
    <property type="entry name" value="Succinyl-CoA_synth-like"/>
</dbReference>
<dbReference type="PROSITE" id="PS01216">
    <property type="entry name" value="SUCCINYL_COA_LIG_1"/>
    <property type="match status" value="1"/>
</dbReference>
<reference evidence="4" key="1">
    <citation type="journal article" date="2020" name="Stud. Mycol.">
        <title>101 Dothideomycetes genomes: a test case for predicting lifestyles and emergence of pathogens.</title>
        <authorList>
            <person name="Haridas S."/>
            <person name="Albert R."/>
            <person name="Binder M."/>
            <person name="Bloem J."/>
            <person name="Labutti K."/>
            <person name="Salamov A."/>
            <person name="Andreopoulos B."/>
            <person name="Baker S."/>
            <person name="Barry K."/>
            <person name="Bills G."/>
            <person name="Bluhm B."/>
            <person name="Cannon C."/>
            <person name="Castanera R."/>
            <person name="Culley D."/>
            <person name="Daum C."/>
            <person name="Ezra D."/>
            <person name="Gonzalez J."/>
            <person name="Henrissat B."/>
            <person name="Kuo A."/>
            <person name="Liang C."/>
            <person name="Lipzen A."/>
            <person name="Lutzoni F."/>
            <person name="Magnuson J."/>
            <person name="Mondo S."/>
            <person name="Nolan M."/>
            <person name="Ohm R."/>
            <person name="Pangilinan J."/>
            <person name="Park H.-J."/>
            <person name="Ramirez L."/>
            <person name="Alfaro M."/>
            <person name="Sun H."/>
            <person name="Tritt A."/>
            <person name="Yoshinaga Y."/>
            <person name="Zwiers L.-H."/>
            <person name="Turgeon B."/>
            <person name="Goodwin S."/>
            <person name="Spatafora J."/>
            <person name="Crous P."/>
            <person name="Grigoriev I."/>
        </authorList>
    </citation>
    <scope>NUCLEOTIDE SEQUENCE</scope>
    <source>
        <strain evidence="4">ATCC 16933</strain>
    </source>
</reference>
<dbReference type="InterPro" id="IPR003781">
    <property type="entry name" value="CoA-bd"/>
</dbReference>
<proteinExistence type="predicted"/>
<dbReference type="Gene3D" id="3.40.50.720">
    <property type="entry name" value="NAD(P)-binding Rossmann-like Domain"/>
    <property type="match status" value="1"/>
</dbReference>
<dbReference type="PRINTS" id="PR01798">
    <property type="entry name" value="SCOASYNTHASE"/>
</dbReference>
<dbReference type="SMART" id="SM00881">
    <property type="entry name" value="CoA_binding"/>
    <property type="match status" value="1"/>
</dbReference>
<feature type="domain" description="CoA-binding" evidence="3">
    <location>
        <begin position="45"/>
        <end position="140"/>
    </location>
</feature>
<dbReference type="OrthoDB" id="1664372at2759"/>
<dbReference type="AlphaFoldDB" id="A0A6A6P5L8"/>
<dbReference type="GO" id="GO:0004776">
    <property type="term" value="F:succinate-CoA ligase (GDP-forming) activity"/>
    <property type="evidence" value="ECO:0007669"/>
    <property type="project" value="TreeGrafter"/>
</dbReference>
<dbReference type="PANTHER" id="PTHR11117">
    <property type="entry name" value="SUCCINYL-COA LIGASE SUBUNIT ALPHA"/>
    <property type="match status" value="1"/>
</dbReference>
<dbReference type="Pfam" id="PF02629">
    <property type="entry name" value="CoA_binding"/>
    <property type="match status" value="1"/>
</dbReference>
<dbReference type="GO" id="GO:0004775">
    <property type="term" value="F:succinate-CoA ligase (ADP-forming) activity"/>
    <property type="evidence" value="ECO:0007669"/>
    <property type="project" value="TreeGrafter"/>
</dbReference>
<evidence type="ECO:0000259" key="3">
    <source>
        <dbReference type="SMART" id="SM00881"/>
    </source>
</evidence>
<protein>
    <submittedName>
        <fullName evidence="4">Succinyl-CoA synthetase-like protein</fullName>
    </submittedName>
</protein>
<dbReference type="PANTHER" id="PTHR11117:SF6">
    <property type="entry name" value="SYNTHETASE SUBUNIT ALPHA, PUTATIVE (AFU_ORTHOLOGUE AFUA_1G10830)-RELATED"/>
    <property type="match status" value="1"/>
</dbReference>
<evidence type="ECO:0000313" key="4">
    <source>
        <dbReference type="EMBL" id="KAF2459104.1"/>
    </source>
</evidence>
<dbReference type="GO" id="GO:0000166">
    <property type="term" value="F:nucleotide binding"/>
    <property type="evidence" value="ECO:0007669"/>
    <property type="project" value="UniProtKB-KW"/>
</dbReference>
<dbReference type="Gene3D" id="3.40.50.261">
    <property type="entry name" value="Succinyl-CoA synthetase domains"/>
    <property type="match status" value="2"/>
</dbReference>
<dbReference type="GO" id="GO:0005739">
    <property type="term" value="C:mitochondrion"/>
    <property type="evidence" value="ECO:0007669"/>
    <property type="project" value="TreeGrafter"/>
</dbReference>
<evidence type="ECO:0000256" key="1">
    <source>
        <dbReference type="ARBA" id="ARBA00022741"/>
    </source>
</evidence>
<gene>
    <name evidence="4" type="ORF">BDY21DRAFT_339754</name>
</gene>
<accession>A0A6A6P5L8</accession>
<dbReference type="GO" id="GO:0009361">
    <property type="term" value="C:succinate-CoA ligase complex (ADP-forming)"/>
    <property type="evidence" value="ECO:0007669"/>
    <property type="project" value="TreeGrafter"/>
</dbReference>
<dbReference type="SUPFAM" id="SSF52210">
    <property type="entry name" value="Succinyl-CoA synthetase domains"/>
    <property type="match status" value="2"/>
</dbReference>
<dbReference type="InterPro" id="IPR005811">
    <property type="entry name" value="SUCC_ACL_C"/>
</dbReference>
<keyword evidence="5" id="KW-1185">Reference proteome</keyword>
<name>A0A6A6P5L8_9PEZI</name>
<dbReference type="GO" id="GO:0006099">
    <property type="term" value="P:tricarboxylic acid cycle"/>
    <property type="evidence" value="ECO:0007669"/>
    <property type="project" value="TreeGrafter"/>
</dbReference>
<organism evidence="4 5">
    <name type="scientific">Lineolata rhizophorae</name>
    <dbReference type="NCBI Taxonomy" id="578093"/>
    <lineage>
        <taxon>Eukaryota</taxon>
        <taxon>Fungi</taxon>
        <taxon>Dikarya</taxon>
        <taxon>Ascomycota</taxon>
        <taxon>Pezizomycotina</taxon>
        <taxon>Dothideomycetes</taxon>
        <taxon>Dothideomycetes incertae sedis</taxon>
        <taxon>Lineolatales</taxon>
        <taxon>Lineolataceae</taxon>
        <taxon>Lineolata</taxon>
    </lineage>
</organism>
<dbReference type="FunFam" id="3.40.50.261:FF:000017">
    <property type="entry name" value="Succinyl-CoA synthetase subunit alpha"/>
    <property type="match status" value="1"/>
</dbReference>
<keyword evidence="1" id="KW-0547">Nucleotide-binding</keyword>
<dbReference type="EMBL" id="MU001676">
    <property type="protein sequence ID" value="KAF2459104.1"/>
    <property type="molecule type" value="Genomic_DNA"/>
</dbReference>
<dbReference type="InterPro" id="IPR036291">
    <property type="entry name" value="NAD(P)-bd_dom_sf"/>
</dbReference>
<dbReference type="InterPro" id="IPR033847">
    <property type="entry name" value="Citrt_syn/SCS-alpha_CS"/>
</dbReference>
<dbReference type="Proteomes" id="UP000799766">
    <property type="component" value="Unassembled WGS sequence"/>
</dbReference>
<feature type="compositionally biased region" description="Gly residues" evidence="2">
    <location>
        <begin position="526"/>
        <end position="537"/>
    </location>
</feature>
<feature type="compositionally biased region" description="Low complexity" evidence="2">
    <location>
        <begin position="510"/>
        <end position="520"/>
    </location>
</feature>